<proteinExistence type="predicted"/>
<gene>
    <name evidence="1" type="ORF">MLD38_001134</name>
</gene>
<keyword evidence="2" id="KW-1185">Reference proteome</keyword>
<dbReference type="EMBL" id="CM042880">
    <property type="protein sequence ID" value="KAI4388839.1"/>
    <property type="molecule type" value="Genomic_DNA"/>
</dbReference>
<protein>
    <submittedName>
        <fullName evidence="1">Uncharacterized protein</fullName>
    </submittedName>
</protein>
<name>A0ACB9SCQ4_9MYRT</name>
<organism evidence="1 2">
    <name type="scientific">Melastoma candidum</name>
    <dbReference type="NCBI Taxonomy" id="119954"/>
    <lineage>
        <taxon>Eukaryota</taxon>
        <taxon>Viridiplantae</taxon>
        <taxon>Streptophyta</taxon>
        <taxon>Embryophyta</taxon>
        <taxon>Tracheophyta</taxon>
        <taxon>Spermatophyta</taxon>
        <taxon>Magnoliopsida</taxon>
        <taxon>eudicotyledons</taxon>
        <taxon>Gunneridae</taxon>
        <taxon>Pentapetalae</taxon>
        <taxon>rosids</taxon>
        <taxon>malvids</taxon>
        <taxon>Myrtales</taxon>
        <taxon>Melastomataceae</taxon>
        <taxon>Melastomatoideae</taxon>
        <taxon>Melastomateae</taxon>
        <taxon>Melastoma</taxon>
    </lineage>
</organism>
<evidence type="ECO:0000313" key="2">
    <source>
        <dbReference type="Proteomes" id="UP001057402"/>
    </source>
</evidence>
<comment type="caution">
    <text evidence="1">The sequence shown here is derived from an EMBL/GenBank/DDBJ whole genome shotgun (WGS) entry which is preliminary data.</text>
</comment>
<dbReference type="Proteomes" id="UP001057402">
    <property type="component" value="Chromosome 1"/>
</dbReference>
<accession>A0ACB9SCQ4</accession>
<evidence type="ECO:0000313" key="1">
    <source>
        <dbReference type="EMBL" id="KAI4388839.1"/>
    </source>
</evidence>
<reference evidence="2" key="1">
    <citation type="journal article" date="2023" name="Front. Plant Sci.">
        <title>Chromosomal-level genome assembly of Melastoma candidum provides insights into trichome evolution.</title>
        <authorList>
            <person name="Zhong Y."/>
            <person name="Wu W."/>
            <person name="Sun C."/>
            <person name="Zou P."/>
            <person name="Liu Y."/>
            <person name="Dai S."/>
            <person name="Zhou R."/>
        </authorList>
    </citation>
    <scope>NUCLEOTIDE SEQUENCE [LARGE SCALE GENOMIC DNA]</scope>
</reference>
<sequence length="96" mass="11047">MDQVRRVGPLPEAKCISRAGVNGKEKEKEKAYKKSLRPAVWLTNEFPLRTEELLPLLDILANKVKAMRRCPPPSSLRELFKSRMPGRKEESGERRC</sequence>